<dbReference type="EMBL" id="SSMQ01000010">
    <property type="protein sequence ID" value="TKD09493.1"/>
    <property type="molecule type" value="Genomic_DNA"/>
</dbReference>
<organism evidence="2 3">
    <name type="scientific">Polyangium fumosum</name>
    <dbReference type="NCBI Taxonomy" id="889272"/>
    <lineage>
        <taxon>Bacteria</taxon>
        <taxon>Pseudomonadati</taxon>
        <taxon>Myxococcota</taxon>
        <taxon>Polyangia</taxon>
        <taxon>Polyangiales</taxon>
        <taxon>Polyangiaceae</taxon>
        <taxon>Polyangium</taxon>
    </lineage>
</organism>
<evidence type="ECO:0000313" key="3">
    <source>
        <dbReference type="Proteomes" id="UP000309215"/>
    </source>
</evidence>
<feature type="region of interest" description="Disordered" evidence="1">
    <location>
        <begin position="96"/>
        <end position="117"/>
    </location>
</feature>
<gene>
    <name evidence="2" type="ORF">E8A74_12265</name>
</gene>
<dbReference type="OrthoDB" id="9842808at2"/>
<proteinExistence type="predicted"/>
<sequence length="117" mass="12821">MTSAEVCVAAARQFHALLALPKDGLMCGPKSRAADLVEENFERCAVFADVPPGSGADELTKEPSSLVAEAIRIHRTLTEDELLRRLKEFVFTCTETPPQYPPGVNGSKPRKREEVPL</sequence>
<dbReference type="AlphaFoldDB" id="A0A4U1JF19"/>
<accession>A0A4U1JF19</accession>
<dbReference type="RefSeq" id="WP_136929166.1">
    <property type="nucleotide sequence ID" value="NZ_SSMQ01000010.1"/>
</dbReference>
<evidence type="ECO:0000256" key="1">
    <source>
        <dbReference type="SAM" id="MobiDB-lite"/>
    </source>
</evidence>
<evidence type="ECO:0000313" key="2">
    <source>
        <dbReference type="EMBL" id="TKD09493.1"/>
    </source>
</evidence>
<comment type="caution">
    <text evidence="2">The sequence shown here is derived from an EMBL/GenBank/DDBJ whole genome shotgun (WGS) entry which is preliminary data.</text>
</comment>
<keyword evidence="3" id="KW-1185">Reference proteome</keyword>
<reference evidence="2 3" key="1">
    <citation type="submission" date="2019-04" db="EMBL/GenBank/DDBJ databases">
        <authorList>
            <person name="Li Y."/>
            <person name="Wang J."/>
        </authorList>
    </citation>
    <scope>NUCLEOTIDE SEQUENCE [LARGE SCALE GENOMIC DNA]</scope>
    <source>
        <strain evidence="2 3">DSM 14668</strain>
    </source>
</reference>
<dbReference type="Proteomes" id="UP000309215">
    <property type="component" value="Unassembled WGS sequence"/>
</dbReference>
<protein>
    <submittedName>
        <fullName evidence="2">Uncharacterized protein</fullName>
    </submittedName>
</protein>
<name>A0A4U1JF19_9BACT</name>